<dbReference type="AlphaFoldDB" id="A0A2T7D0E6"/>
<dbReference type="GO" id="GO:0008094">
    <property type="term" value="F:ATP-dependent activity, acting on DNA"/>
    <property type="evidence" value="ECO:0007669"/>
    <property type="project" value="TreeGrafter"/>
</dbReference>
<dbReference type="PANTHER" id="PTHR45626">
    <property type="entry name" value="TRANSCRIPTION TERMINATION FACTOR 2-RELATED"/>
    <property type="match status" value="1"/>
</dbReference>
<keyword evidence="2" id="KW-0378">Hydrolase</keyword>
<organism evidence="6 7">
    <name type="scientific">Panicum hallii var. hallii</name>
    <dbReference type="NCBI Taxonomy" id="1504633"/>
    <lineage>
        <taxon>Eukaryota</taxon>
        <taxon>Viridiplantae</taxon>
        <taxon>Streptophyta</taxon>
        <taxon>Embryophyta</taxon>
        <taxon>Tracheophyta</taxon>
        <taxon>Spermatophyta</taxon>
        <taxon>Magnoliopsida</taxon>
        <taxon>Liliopsida</taxon>
        <taxon>Poales</taxon>
        <taxon>Poaceae</taxon>
        <taxon>PACMAD clade</taxon>
        <taxon>Panicoideae</taxon>
        <taxon>Panicodae</taxon>
        <taxon>Paniceae</taxon>
        <taxon>Panicinae</taxon>
        <taxon>Panicum</taxon>
        <taxon>Panicum sect. Panicum</taxon>
    </lineage>
</organism>
<dbReference type="Proteomes" id="UP000244336">
    <property type="component" value="Chromosome 7"/>
</dbReference>
<dbReference type="GO" id="GO:0005524">
    <property type="term" value="F:ATP binding"/>
    <property type="evidence" value="ECO:0007669"/>
    <property type="project" value="UniProtKB-KW"/>
</dbReference>
<reference evidence="6 7" key="1">
    <citation type="submission" date="2018-04" db="EMBL/GenBank/DDBJ databases">
        <title>WGS assembly of Panicum hallii var. hallii HAL2.</title>
        <authorList>
            <person name="Lovell J."/>
            <person name="Jenkins J."/>
            <person name="Lowry D."/>
            <person name="Mamidi S."/>
            <person name="Sreedasyam A."/>
            <person name="Weng X."/>
            <person name="Barry K."/>
            <person name="Bonette J."/>
            <person name="Campitelli B."/>
            <person name="Daum C."/>
            <person name="Gordon S."/>
            <person name="Gould B."/>
            <person name="Lipzen A."/>
            <person name="MacQueen A."/>
            <person name="Palacio-Mejia J."/>
            <person name="Plott C."/>
            <person name="Shakirov E."/>
            <person name="Shu S."/>
            <person name="Yoshinaga Y."/>
            <person name="Zane M."/>
            <person name="Rokhsar D."/>
            <person name="Grimwood J."/>
            <person name="Schmutz J."/>
            <person name="Juenger T."/>
        </authorList>
    </citation>
    <scope>NUCLEOTIDE SEQUENCE [LARGE SCALE GENOMIC DNA]</scope>
    <source>
        <strain evidence="7">cv. HAL2</strain>
    </source>
</reference>
<evidence type="ECO:0000256" key="1">
    <source>
        <dbReference type="ARBA" id="ARBA00022741"/>
    </source>
</evidence>
<evidence type="ECO:0000313" key="6">
    <source>
        <dbReference type="EMBL" id="PUZ49040.1"/>
    </source>
</evidence>
<dbReference type="GO" id="GO:0016787">
    <property type="term" value="F:hydrolase activity"/>
    <property type="evidence" value="ECO:0007669"/>
    <property type="project" value="UniProtKB-KW"/>
</dbReference>
<dbReference type="Pfam" id="PF00176">
    <property type="entry name" value="SNF2-rel_dom"/>
    <property type="match status" value="1"/>
</dbReference>
<dbReference type="PANTHER" id="PTHR45626:SF24">
    <property type="entry name" value="HELICASE-LIKE TRANSCRIPTION FACTOR CHR28-RELATED"/>
    <property type="match status" value="1"/>
</dbReference>
<dbReference type="GO" id="GO:0005634">
    <property type="term" value="C:nucleus"/>
    <property type="evidence" value="ECO:0007669"/>
    <property type="project" value="TreeGrafter"/>
</dbReference>
<evidence type="ECO:0000313" key="7">
    <source>
        <dbReference type="Proteomes" id="UP000244336"/>
    </source>
</evidence>
<dbReference type="InterPro" id="IPR027417">
    <property type="entry name" value="P-loop_NTPase"/>
</dbReference>
<feature type="region of interest" description="Disordered" evidence="4">
    <location>
        <begin position="44"/>
        <end position="92"/>
    </location>
</feature>
<keyword evidence="1" id="KW-0547">Nucleotide-binding</keyword>
<sequence length="274" mass="30284">MSLSRVLVAIRPMAATSARRFARAGTMEIIDLSSDGEAIVDLCSDGEDSSSTNMCSDSEDDHDHHDFRNPFRQQPLHSLSTTSDDTSSDDEPVMLDGDGFLSTHQATSYYRTSKDLPCQPMPSVTSVIDFEADSSPKLPKKSHFTVDEKAVYEEALQHFGQEKGEEDLPEGVLSVSLLKHQKIALAWMVSRENSTHCSGGILADDQGLGKTISMIALIQKERLQQSRFMSNDSECDISAEDDDEAELVVDKKDLRAHATHSQGLLKLSPRRRPE</sequence>
<evidence type="ECO:0000256" key="3">
    <source>
        <dbReference type="ARBA" id="ARBA00022840"/>
    </source>
</evidence>
<keyword evidence="3" id="KW-0067">ATP-binding</keyword>
<gene>
    <name evidence="6" type="ORF">GQ55_7G293900</name>
</gene>
<dbReference type="OrthoDB" id="675204at2759"/>
<dbReference type="InterPro" id="IPR050628">
    <property type="entry name" value="SNF2_RAD54_helicase_TF"/>
</dbReference>
<dbReference type="InterPro" id="IPR000330">
    <property type="entry name" value="SNF2_N"/>
</dbReference>
<dbReference type="InterPro" id="IPR038718">
    <property type="entry name" value="SNF2-like_sf"/>
</dbReference>
<dbReference type="STRING" id="1504633.A0A2T7D0E6"/>
<evidence type="ECO:0000256" key="2">
    <source>
        <dbReference type="ARBA" id="ARBA00022801"/>
    </source>
</evidence>
<keyword evidence="7" id="KW-1185">Reference proteome</keyword>
<dbReference type="GO" id="GO:0006281">
    <property type="term" value="P:DNA repair"/>
    <property type="evidence" value="ECO:0007669"/>
    <property type="project" value="TreeGrafter"/>
</dbReference>
<evidence type="ECO:0000256" key="4">
    <source>
        <dbReference type="SAM" id="MobiDB-lite"/>
    </source>
</evidence>
<evidence type="ECO:0000259" key="5">
    <source>
        <dbReference type="Pfam" id="PF00176"/>
    </source>
</evidence>
<proteinExistence type="predicted"/>
<dbReference type="Gramene" id="PUZ49040">
    <property type="protein sequence ID" value="PUZ49040"/>
    <property type="gene ID" value="GQ55_7G293900"/>
</dbReference>
<protein>
    <recommendedName>
        <fullName evidence="5">SNF2 N-terminal domain-containing protein</fullName>
    </recommendedName>
</protein>
<dbReference type="Gene3D" id="3.40.50.10810">
    <property type="entry name" value="Tandem AAA-ATPase domain"/>
    <property type="match status" value="1"/>
</dbReference>
<feature type="domain" description="SNF2 N-terminal" evidence="5">
    <location>
        <begin position="180"/>
        <end position="220"/>
    </location>
</feature>
<accession>A0A2T7D0E6</accession>
<dbReference type="SUPFAM" id="SSF52540">
    <property type="entry name" value="P-loop containing nucleoside triphosphate hydrolases"/>
    <property type="match status" value="1"/>
</dbReference>
<name>A0A2T7D0E6_9POAL</name>
<dbReference type="EMBL" id="CM009755">
    <property type="protein sequence ID" value="PUZ49040.1"/>
    <property type="molecule type" value="Genomic_DNA"/>
</dbReference>